<dbReference type="WBParaSite" id="Minc3s00018g01177">
    <property type="protein sequence ID" value="Minc3s00018g01177"/>
    <property type="gene ID" value="Minc3s00018g01177"/>
</dbReference>
<reference evidence="2" key="1">
    <citation type="submission" date="2022-11" db="UniProtKB">
        <authorList>
            <consortium name="WormBaseParasite"/>
        </authorList>
    </citation>
    <scope>IDENTIFICATION</scope>
</reference>
<name>A0A914KKG6_MELIC</name>
<protein>
    <submittedName>
        <fullName evidence="2">Ovule protein</fullName>
    </submittedName>
</protein>
<dbReference type="Proteomes" id="UP000887563">
    <property type="component" value="Unplaced"/>
</dbReference>
<organism evidence="1 2">
    <name type="scientific">Meloidogyne incognita</name>
    <name type="common">Southern root-knot nematode worm</name>
    <name type="synonym">Oxyuris incognita</name>
    <dbReference type="NCBI Taxonomy" id="6306"/>
    <lineage>
        <taxon>Eukaryota</taxon>
        <taxon>Metazoa</taxon>
        <taxon>Ecdysozoa</taxon>
        <taxon>Nematoda</taxon>
        <taxon>Chromadorea</taxon>
        <taxon>Rhabditida</taxon>
        <taxon>Tylenchina</taxon>
        <taxon>Tylenchomorpha</taxon>
        <taxon>Tylenchoidea</taxon>
        <taxon>Meloidogynidae</taxon>
        <taxon>Meloidogyninae</taxon>
        <taxon>Meloidogyne</taxon>
        <taxon>Meloidogyne incognita group</taxon>
    </lineage>
</organism>
<keyword evidence="1" id="KW-1185">Reference proteome</keyword>
<proteinExistence type="predicted"/>
<evidence type="ECO:0000313" key="2">
    <source>
        <dbReference type="WBParaSite" id="Minc3s00018g01177"/>
    </source>
</evidence>
<sequence length="71" mass="8412">MGLESRFGRNRPQKTSNPWYWLTQREEHKSHHYIPISSSCSTTNIIINICPSPYNRGITYTTSKNIFYKLF</sequence>
<accession>A0A914KKG6</accession>
<evidence type="ECO:0000313" key="1">
    <source>
        <dbReference type="Proteomes" id="UP000887563"/>
    </source>
</evidence>
<dbReference type="AlphaFoldDB" id="A0A914KKG6"/>